<dbReference type="Pfam" id="PF26176">
    <property type="entry name" value="zf_C2H2_17_2"/>
    <property type="match status" value="1"/>
</dbReference>
<keyword evidence="1" id="KW-0863">Zinc-finger</keyword>
<keyword evidence="2" id="KW-0175">Coiled coil</keyword>
<dbReference type="Pfam" id="PF26177">
    <property type="entry name" value="zf_C2H2_17_1st"/>
    <property type="match status" value="1"/>
</dbReference>
<keyword evidence="1" id="KW-0862">Zinc</keyword>
<protein>
    <recommendedName>
        <fullName evidence="4">C2H2-type domain-containing protein</fullName>
    </recommendedName>
</protein>
<feature type="region of interest" description="Disordered" evidence="3">
    <location>
        <begin position="154"/>
        <end position="213"/>
    </location>
</feature>
<dbReference type="InterPro" id="IPR059095">
    <property type="entry name" value="Znf_C2H2_17_2nd"/>
</dbReference>
<dbReference type="PANTHER" id="PTHR46179:SF24">
    <property type="entry name" value="C2H2-TYPE DOMAIN-CONTAINING PROTEIN"/>
    <property type="match status" value="1"/>
</dbReference>
<feature type="domain" description="C2H2-type" evidence="4">
    <location>
        <begin position="134"/>
        <end position="163"/>
    </location>
</feature>
<feature type="region of interest" description="Disordered" evidence="3">
    <location>
        <begin position="29"/>
        <end position="59"/>
    </location>
</feature>
<sequence length="247" mass="28393">MGDKIGYPSPRRSESPEITTAILLPKETKMAQEVSPATADGSRPRLAVRRTREPPKNAAGQIYCDHPDCHDHTPYFKRPCEWNKHMDKHDRPYKCTNPDCDKMLGFTYSGGLLRHQREVHKMNSKGKKLMCPFSDCNRSSGKGFTRQENLKEHLRRLHRGGDRRSPDDLVSSETNEHENGALLSPLQPPKRKRDNSESCSSSDDGRSNALNLHNEVTRLRREVMQKDLRVDELEQELKQLRQLKQKG</sequence>
<evidence type="ECO:0000313" key="5">
    <source>
        <dbReference type="EMBL" id="KKZ68333.1"/>
    </source>
</evidence>
<dbReference type="InterPro" id="IPR059009">
    <property type="entry name" value="Znf_C2H2_17_1st"/>
</dbReference>
<organism evidence="5 6">
    <name type="scientific">[Emmonsia] crescens</name>
    <dbReference type="NCBI Taxonomy" id="73230"/>
    <lineage>
        <taxon>Eukaryota</taxon>
        <taxon>Fungi</taxon>
        <taxon>Dikarya</taxon>
        <taxon>Ascomycota</taxon>
        <taxon>Pezizomycotina</taxon>
        <taxon>Eurotiomycetes</taxon>
        <taxon>Eurotiomycetidae</taxon>
        <taxon>Onygenales</taxon>
        <taxon>Ajellomycetaceae</taxon>
        <taxon>Emergomyces</taxon>
    </lineage>
</organism>
<evidence type="ECO:0000256" key="3">
    <source>
        <dbReference type="SAM" id="MobiDB-lite"/>
    </source>
</evidence>
<gene>
    <name evidence="5" type="ORF">EMCG_06009</name>
</gene>
<evidence type="ECO:0000256" key="2">
    <source>
        <dbReference type="SAM" id="Coils"/>
    </source>
</evidence>
<accession>A0A0G2ICL2</accession>
<dbReference type="GO" id="GO:0006357">
    <property type="term" value="P:regulation of transcription by RNA polymerase II"/>
    <property type="evidence" value="ECO:0007669"/>
    <property type="project" value="TreeGrafter"/>
</dbReference>
<dbReference type="Gene3D" id="3.30.160.60">
    <property type="entry name" value="Classic Zinc Finger"/>
    <property type="match status" value="2"/>
</dbReference>
<dbReference type="AlphaFoldDB" id="A0A0G2ICL2"/>
<evidence type="ECO:0000256" key="1">
    <source>
        <dbReference type="PROSITE-ProRule" id="PRU00042"/>
    </source>
</evidence>
<evidence type="ECO:0000259" key="4">
    <source>
        <dbReference type="PROSITE" id="PS50157"/>
    </source>
</evidence>
<dbReference type="GO" id="GO:0005634">
    <property type="term" value="C:nucleus"/>
    <property type="evidence" value="ECO:0007669"/>
    <property type="project" value="TreeGrafter"/>
</dbReference>
<dbReference type="PANTHER" id="PTHR46179">
    <property type="entry name" value="ZINC FINGER PROTEIN"/>
    <property type="match status" value="1"/>
</dbReference>
<reference evidence="6" key="1">
    <citation type="journal article" date="2015" name="PLoS Genet.">
        <title>The dynamic genome and transcriptome of the human fungal pathogen Blastomyces and close relative Emmonsia.</title>
        <authorList>
            <person name="Munoz J.F."/>
            <person name="Gauthier G.M."/>
            <person name="Desjardins C.A."/>
            <person name="Gallo J.E."/>
            <person name="Holder J."/>
            <person name="Sullivan T.D."/>
            <person name="Marty A.J."/>
            <person name="Carmen J.C."/>
            <person name="Chen Z."/>
            <person name="Ding L."/>
            <person name="Gujja S."/>
            <person name="Magrini V."/>
            <person name="Misas E."/>
            <person name="Mitreva M."/>
            <person name="Priest M."/>
            <person name="Saif S."/>
            <person name="Whiston E.A."/>
            <person name="Young S."/>
            <person name="Zeng Q."/>
            <person name="Goldman W.E."/>
            <person name="Mardis E.R."/>
            <person name="Taylor J.W."/>
            <person name="McEwen J.G."/>
            <person name="Clay O.K."/>
            <person name="Klein B.S."/>
            <person name="Cuomo C.A."/>
        </authorList>
    </citation>
    <scope>NUCLEOTIDE SEQUENCE [LARGE SCALE GENOMIC DNA]</scope>
    <source>
        <strain evidence="6">UAMH 3008</strain>
    </source>
</reference>
<dbReference type="OrthoDB" id="5305647at2759"/>
<name>A0A0G2ICL2_9EURO</name>
<evidence type="ECO:0000313" key="6">
    <source>
        <dbReference type="Proteomes" id="UP000034164"/>
    </source>
</evidence>
<keyword evidence="1" id="KW-0479">Metal-binding</keyword>
<proteinExistence type="predicted"/>
<dbReference type="Proteomes" id="UP000034164">
    <property type="component" value="Unassembled WGS sequence"/>
</dbReference>
<dbReference type="InterPro" id="IPR013087">
    <property type="entry name" value="Znf_C2H2_type"/>
</dbReference>
<dbReference type="InterPro" id="IPR051061">
    <property type="entry name" value="Zinc_finger_trans_reg"/>
</dbReference>
<dbReference type="VEuPathDB" id="FungiDB:EMCG_06009"/>
<dbReference type="EMBL" id="LCZI01000124">
    <property type="protein sequence ID" value="KKZ68333.1"/>
    <property type="molecule type" value="Genomic_DNA"/>
</dbReference>
<dbReference type="SMART" id="SM00355">
    <property type="entry name" value="ZnF_C2H2"/>
    <property type="match status" value="3"/>
</dbReference>
<comment type="caution">
    <text evidence="5">The sequence shown here is derived from an EMBL/GenBank/DDBJ whole genome shotgun (WGS) entry which is preliminary data.</text>
</comment>
<dbReference type="PROSITE" id="PS50157">
    <property type="entry name" value="ZINC_FINGER_C2H2_2"/>
    <property type="match status" value="1"/>
</dbReference>
<feature type="coiled-coil region" evidence="2">
    <location>
        <begin position="216"/>
        <end position="246"/>
    </location>
</feature>
<dbReference type="GO" id="GO:0008270">
    <property type="term" value="F:zinc ion binding"/>
    <property type="evidence" value="ECO:0007669"/>
    <property type="project" value="UniProtKB-KW"/>
</dbReference>